<reference evidence="2" key="1">
    <citation type="journal article" date="2018" name="Virology">
        <title>A giant virus infecting green algae encodes key fermentation genes.</title>
        <authorList>
            <person name="Schvarcz C.R."/>
            <person name="Steward G.F."/>
        </authorList>
    </citation>
    <scope>NUCLEOTIDE SEQUENCE [LARGE SCALE GENOMIC DNA]</scope>
</reference>
<protein>
    <submittedName>
        <fullName evidence="2">Uncharacterized protein</fullName>
    </submittedName>
</protein>
<evidence type="ECO:0000313" key="3">
    <source>
        <dbReference type="Proteomes" id="UP000244773"/>
    </source>
</evidence>
<feature type="transmembrane region" description="Helical" evidence="1">
    <location>
        <begin position="85"/>
        <end position="106"/>
    </location>
</feature>
<gene>
    <name evidence="2" type="ORF">TetV_632</name>
</gene>
<keyword evidence="1" id="KW-1133">Transmembrane helix</keyword>
<organism evidence="2">
    <name type="scientific">Tetraselmis virus 1</name>
    <dbReference type="NCBI Taxonomy" id="2060617"/>
    <lineage>
        <taxon>Viruses</taxon>
        <taxon>Varidnaviria</taxon>
        <taxon>Bamfordvirae</taxon>
        <taxon>Nucleocytoviricota</taxon>
        <taxon>Megaviricetes</taxon>
        <taxon>Imitervirales</taxon>
        <taxon>Allomimiviridae</taxon>
        <taxon>Oceanusvirus</taxon>
        <taxon>Oceanusvirus kaneohense</taxon>
    </lineage>
</organism>
<keyword evidence="3" id="KW-1185">Reference proteome</keyword>
<evidence type="ECO:0000256" key="1">
    <source>
        <dbReference type="SAM" id="Phobius"/>
    </source>
</evidence>
<keyword evidence="1" id="KW-0472">Membrane</keyword>
<name>A0A2P0VP81_9VIRU</name>
<dbReference type="Proteomes" id="UP000244773">
    <property type="component" value="Segment"/>
</dbReference>
<feature type="transmembrane region" description="Helical" evidence="1">
    <location>
        <begin position="112"/>
        <end position="132"/>
    </location>
</feature>
<feature type="transmembrane region" description="Helical" evidence="1">
    <location>
        <begin position="48"/>
        <end position="73"/>
    </location>
</feature>
<proteinExistence type="predicted"/>
<keyword evidence="1" id="KW-0812">Transmembrane</keyword>
<accession>A0A2P0VP81</accession>
<evidence type="ECO:0000313" key="2">
    <source>
        <dbReference type="EMBL" id="AUF82714.1"/>
    </source>
</evidence>
<sequence length="133" mass="14614">MLNYSHPMHVISAILVTAMYMLSGLEKFTKVPKVAAGLQKRTVPSLPLMFYQVVVMISSSMLVLTSGVIMFAAGFKHSKPELRKWGKYACYYLIAFTGLATLIYHFPPVGSTYYPFISNLTAIGGLLALSAVL</sequence>
<dbReference type="EMBL" id="KY322437">
    <property type="protein sequence ID" value="AUF82714.1"/>
    <property type="molecule type" value="Genomic_DNA"/>
</dbReference>